<reference evidence="1 2" key="1">
    <citation type="journal article" date="2018" name="Evol. Lett.">
        <title>Horizontal gene cluster transfer increased hallucinogenic mushroom diversity.</title>
        <authorList>
            <person name="Reynolds H.T."/>
            <person name="Vijayakumar V."/>
            <person name="Gluck-Thaler E."/>
            <person name="Korotkin H.B."/>
            <person name="Matheny P.B."/>
            <person name="Slot J.C."/>
        </authorList>
    </citation>
    <scope>NUCLEOTIDE SEQUENCE [LARGE SCALE GENOMIC DNA]</scope>
    <source>
        <strain evidence="1 2">2631</strain>
    </source>
</reference>
<evidence type="ECO:0000313" key="1">
    <source>
        <dbReference type="EMBL" id="PPQ94976.1"/>
    </source>
</evidence>
<comment type="caution">
    <text evidence="1">The sequence shown here is derived from an EMBL/GenBank/DDBJ whole genome shotgun (WGS) entry which is preliminary data.</text>
</comment>
<dbReference type="InParanoid" id="A0A409XW58"/>
<evidence type="ECO:0000313" key="2">
    <source>
        <dbReference type="Proteomes" id="UP000283269"/>
    </source>
</evidence>
<protein>
    <submittedName>
        <fullName evidence="1">Uncharacterized protein</fullName>
    </submittedName>
</protein>
<name>A0A409XW58_PSICY</name>
<accession>A0A409XW58</accession>
<proteinExistence type="predicted"/>
<sequence length="76" mass="8620">MDTTDAPLEDFNTLVIDFIEAKDSEEMDQAWINVKTTASQTLAMEHKNRTPAKPLEELIPLDLHNYLGLFDKKAAD</sequence>
<keyword evidence="2" id="KW-1185">Reference proteome</keyword>
<dbReference type="OrthoDB" id="10693654at2759"/>
<gene>
    <name evidence="1" type="ORF">CVT25_004234</name>
</gene>
<dbReference type="AlphaFoldDB" id="A0A409XW58"/>
<dbReference type="Proteomes" id="UP000283269">
    <property type="component" value="Unassembled WGS sequence"/>
</dbReference>
<organism evidence="1 2">
    <name type="scientific">Psilocybe cyanescens</name>
    <dbReference type="NCBI Taxonomy" id="93625"/>
    <lineage>
        <taxon>Eukaryota</taxon>
        <taxon>Fungi</taxon>
        <taxon>Dikarya</taxon>
        <taxon>Basidiomycota</taxon>
        <taxon>Agaricomycotina</taxon>
        <taxon>Agaricomycetes</taxon>
        <taxon>Agaricomycetidae</taxon>
        <taxon>Agaricales</taxon>
        <taxon>Agaricineae</taxon>
        <taxon>Strophariaceae</taxon>
        <taxon>Psilocybe</taxon>
    </lineage>
</organism>
<dbReference type="EMBL" id="NHYD01000175">
    <property type="protein sequence ID" value="PPQ94976.1"/>
    <property type="molecule type" value="Genomic_DNA"/>
</dbReference>